<sequence length="379" mass="41749">MRQGSHGRSPRRTREYLNVLKICLKLLGRSAAGSLVLNFEHYSLSRHYIVMPPHSPQSSLSSAPSADAHAAQQRLTEVFDMLAPKQGMTRSSLEGVNLMRANTPMPRMPVMYEPSIVIVCQGRKRGYLGDQVFQYDAQQYLVLSVPLPFECETEASPGEPFLGISIRVDLTMVAELLMALNETQGTARNEPLGIYSTPLDPALSSAVQRLLEALMSPLDARILAPGIVREICYRVLTGEQGDAIRAALTHQNHFGRIAKALRRIHADYHGALDVDTLAAEAGMSLAVFHAQFKAVTATSPMQYVKTTRLHHARLLMVQDGLNAGAAAARVGYESASQFSREFKRLFGLSPVDEVKRMRAIYDSPPPRIVKPAARYVTAV</sequence>
<dbReference type="SMART" id="SM00342">
    <property type="entry name" value="HTH_ARAC"/>
    <property type="match status" value="1"/>
</dbReference>
<dbReference type="GO" id="GO:0043565">
    <property type="term" value="F:sequence-specific DNA binding"/>
    <property type="evidence" value="ECO:0007669"/>
    <property type="project" value="InterPro"/>
</dbReference>
<accession>A0A6J5AZA4</accession>
<feature type="domain" description="HTH araC/xylS-type" evidence="3">
    <location>
        <begin position="258"/>
        <end position="356"/>
    </location>
</feature>
<protein>
    <submittedName>
        <fullName evidence="4">HTH-type transcriptional activator RhaS</fullName>
    </submittedName>
</protein>
<dbReference type="Pfam" id="PF12833">
    <property type="entry name" value="HTH_18"/>
    <property type="match status" value="1"/>
</dbReference>
<dbReference type="InterPro" id="IPR009057">
    <property type="entry name" value="Homeodomain-like_sf"/>
</dbReference>
<evidence type="ECO:0000256" key="2">
    <source>
        <dbReference type="ARBA" id="ARBA00023163"/>
    </source>
</evidence>
<name>A0A6J5AZA4_9BURK</name>
<evidence type="ECO:0000256" key="1">
    <source>
        <dbReference type="ARBA" id="ARBA00023015"/>
    </source>
</evidence>
<dbReference type="PROSITE" id="PS01124">
    <property type="entry name" value="HTH_ARAC_FAMILY_2"/>
    <property type="match status" value="1"/>
</dbReference>
<dbReference type="EMBL" id="CADIKB010000010">
    <property type="protein sequence ID" value="CAB3684874.1"/>
    <property type="molecule type" value="Genomic_DNA"/>
</dbReference>
<keyword evidence="2" id="KW-0804">Transcription</keyword>
<dbReference type="InterPro" id="IPR009594">
    <property type="entry name" value="Tscrpt_reg_HTH_AraC_N"/>
</dbReference>
<gene>
    <name evidence="4" type="primary">rhaS_7</name>
    <name evidence="4" type="ORF">LMG22037_02664</name>
</gene>
<dbReference type="Gene3D" id="1.10.10.60">
    <property type="entry name" value="Homeodomain-like"/>
    <property type="match status" value="1"/>
</dbReference>
<evidence type="ECO:0000313" key="5">
    <source>
        <dbReference type="Proteomes" id="UP000494249"/>
    </source>
</evidence>
<dbReference type="InterPro" id="IPR018060">
    <property type="entry name" value="HTH_AraC"/>
</dbReference>
<dbReference type="PANTHER" id="PTHR43436:SF2">
    <property type="entry name" value="ARAC_XYLS FAMILY TRANSCRIPTIONAL REGULATOR"/>
    <property type="match status" value="1"/>
</dbReference>
<dbReference type="AlphaFoldDB" id="A0A6J5AZA4"/>
<dbReference type="GO" id="GO:0003700">
    <property type="term" value="F:DNA-binding transcription factor activity"/>
    <property type="evidence" value="ECO:0007669"/>
    <property type="project" value="InterPro"/>
</dbReference>
<dbReference type="Proteomes" id="UP000494249">
    <property type="component" value="Unassembled WGS sequence"/>
</dbReference>
<organism evidence="4 5">
    <name type="scientific">Paraburkholderia phenoliruptrix</name>
    <dbReference type="NCBI Taxonomy" id="252970"/>
    <lineage>
        <taxon>Bacteria</taxon>
        <taxon>Pseudomonadati</taxon>
        <taxon>Pseudomonadota</taxon>
        <taxon>Betaproteobacteria</taxon>
        <taxon>Burkholderiales</taxon>
        <taxon>Burkholderiaceae</taxon>
        <taxon>Paraburkholderia</taxon>
    </lineage>
</organism>
<dbReference type="SUPFAM" id="SSF46689">
    <property type="entry name" value="Homeodomain-like"/>
    <property type="match status" value="2"/>
</dbReference>
<proteinExistence type="predicted"/>
<evidence type="ECO:0000259" key="3">
    <source>
        <dbReference type="PROSITE" id="PS01124"/>
    </source>
</evidence>
<dbReference type="Pfam" id="PF06719">
    <property type="entry name" value="AraC_N"/>
    <property type="match status" value="1"/>
</dbReference>
<reference evidence="4 5" key="1">
    <citation type="submission" date="2020-04" db="EMBL/GenBank/DDBJ databases">
        <authorList>
            <person name="De Canck E."/>
        </authorList>
    </citation>
    <scope>NUCLEOTIDE SEQUENCE [LARGE SCALE GENOMIC DNA]</scope>
    <source>
        <strain evidence="4 5">LMG 22037</strain>
    </source>
</reference>
<dbReference type="PANTHER" id="PTHR43436">
    <property type="entry name" value="ARAC-FAMILY TRANSCRIPTIONAL REGULATOR"/>
    <property type="match status" value="1"/>
</dbReference>
<keyword evidence="1" id="KW-0805">Transcription regulation</keyword>
<evidence type="ECO:0000313" key="4">
    <source>
        <dbReference type="EMBL" id="CAB3684874.1"/>
    </source>
</evidence>